<dbReference type="InterPro" id="IPR036691">
    <property type="entry name" value="Endo/exonu/phosph_ase_sf"/>
</dbReference>
<dbReference type="PANTHER" id="PTHR16320">
    <property type="entry name" value="SPHINGOMYELINASE FAMILY MEMBER"/>
    <property type="match status" value="1"/>
</dbReference>
<evidence type="ECO:0000256" key="2">
    <source>
        <dbReference type="ARBA" id="ARBA00022801"/>
    </source>
</evidence>
<proteinExistence type="predicted"/>
<evidence type="ECO:0000313" key="5">
    <source>
        <dbReference type="EMBL" id="MBE8431797.1"/>
    </source>
</evidence>
<feature type="compositionally biased region" description="Polar residues" evidence="3">
    <location>
        <begin position="109"/>
        <end position="127"/>
    </location>
</feature>
<dbReference type="GO" id="GO:0004767">
    <property type="term" value="F:sphingomyelin phosphodiesterase activity"/>
    <property type="evidence" value="ECO:0007669"/>
    <property type="project" value="UniProtKB-EC"/>
</dbReference>
<feature type="compositionally biased region" description="Low complexity" evidence="3">
    <location>
        <begin position="51"/>
        <end position="61"/>
    </location>
</feature>
<feature type="region of interest" description="Disordered" evidence="3">
    <location>
        <begin position="51"/>
        <end position="146"/>
    </location>
</feature>
<dbReference type="CDD" id="cd09078">
    <property type="entry name" value="nSMase"/>
    <property type="match status" value="1"/>
</dbReference>
<evidence type="ECO:0000256" key="3">
    <source>
        <dbReference type="SAM" id="MobiDB-lite"/>
    </source>
</evidence>
<dbReference type="Gene3D" id="3.60.10.10">
    <property type="entry name" value="Endonuclease/exonuclease/phosphatase"/>
    <property type="match status" value="1"/>
</dbReference>
<keyword evidence="2 5" id="KW-0378">Hydrolase</keyword>
<dbReference type="RefSeq" id="WP_002071380.1">
    <property type="nucleotide sequence ID" value="NZ_CP186594.1"/>
</dbReference>
<evidence type="ECO:0000259" key="4">
    <source>
        <dbReference type="Pfam" id="PF03372"/>
    </source>
</evidence>
<dbReference type="SUPFAM" id="SSF56219">
    <property type="entry name" value="DNase I-like"/>
    <property type="match status" value="1"/>
</dbReference>
<evidence type="ECO:0000256" key="1">
    <source>
        <dbReference type="ARBA" id="ARBA00022729"/>
    </source>
</evidence>
<feature type="domain" description="Endonuclease/exonuclease/phosphatase" evidence="4">
    <location>
        <begin position="212"/>
        <end position="458"/>
    </location>
</feature>
<accession>A0AA41BKA4</accession>
<comment type="caution">
    <text evidence="5">The sequence shown here is derived from an EMBL/GenBank/DDBJ whole genome shotgun (WGS) entry which is preliminary data.</text>
</comment>
<dbReference type="EC" id="3.1.4.12" evidence="5"/>
<dbReference type="PANTHER" id="PTHR16320:SF23">
    <property type="entry name" value="SPHINGOMYELINASE C 1"/>
    <property type="match status" value="1"/>
</dbReference>
<dbReference type="Proteomes" id="UP000644282">
    <property type="component" value="Unassembled WGS sequence"/>
</dbReference>
<dbReference type="Pfam" id="PF03372">
    <property type="entry name" value="Exo_endo_phos"/>
    <property type="match status" value="1"/>
</dbReference>
<sequence>MINKITKPKLLIGYYLLLFSLIRCLPEKESSYKDLFTSLLFLPNQTNSNQVNSVSINNDPANPNPVNPASANNNQVNAVPENDNPANLNPVNPASANSNQVNAVPENDNPANLNPVNPASANSNQVNAAPENGSPTDPNPANLASANNNQVNAVPANNYFTKEDSSNNIPKKVNSKNVEIKVLSHNVFMLPTNLPRWGNWGHDERAKRISKSDYVKNQDVIVFEEAFDTSARKILLDNLREEYPYQTDVVGRTKKNWDASLGNFRSYSLVNGGVVILSKWPIEEKIQYIFNDSGCGADWFANKGFVYVKINKEGKKFHVIGTHAQSQDQNCSNLGVPNRANQFDDIRNFIYSKNIPKDETVLIVGDLNVIKESNEYYDMISRLNVNEPRYVGVPFTWDAKTNEIAAYYYENEEPVYLDYIFVSKSHAQPPVWQNLAYDPVSKHTWTVSGYTSDEFSDHYPIYGFAYADPSTPTKSGHKKKYDQVSFQSAANGKYIQADPNRKNGWLKADAVIETDFTKFNLLQEGNLNPSCIKNGLVRIESSRFLNYFWNWWLGGGSGNYGYYSKFNDASNQLEIINLSDGCLENGSKIVFKDYDTYSRNHYYLTVWDKGNWNEHLYLWKDSISQREIFYLKLNSTPVRNWGADLIYR</sequence>
<dbReference type="InterPro" id="IPR038772">
    <property type="entry name" value="Sph/SMPD2-like"/>
</dbReference>
<keyword evidence="1" id="KW-0732">Signal</keyword>
<reference evidence="5" key="1">
    <citation type="submission" date="2020-10" db="EMBL/GenBank/DDBJ databases">
        <title>New Zealand Leptospira genomics.</title>
        <authorList>
            <person name="Wilkinson D.A."/>
            <person name="Nisa S."/>
            <person name="Moinet M."/>
            <person name="Benschop J."/>
        </authorList>
    </citation>
    <scope>NUCLEOTIDE SEQUENCE</scope>
    <source>
        <strain evidence="5">ESR8</strain>
    </source>
</reference>
<gene>
    <name evidence="5" type="primary">sph</name>
    <name evidence="5" type="ORF">IQB77_18550</name>
</gene>
<name>A0AA41BKA4_LEPIR</name>
<dbReference type="InterPro" id="IPR017766">
    <property type="entry name" value="Sphingomyelinase/PLipase_C"/>
</dbReference>
<feature type="compositionally biased region" description="Low complexity" evidence="3">
    <location>
        <begin position="67"/>
        <end position="80"/>
    </location>
</feature>
<feature type="compositionally biased region" description="Polar residues" evidence="3">
    <location>
        <begin position="84"/>
        <end position="102"/>
    </location>
</feature>
<dbReference type="EMBL" id="JADDXF010000063">
    <property type="protein sequence ID" value="MBE8431797.1"/>
    <property type="molecule type" value="Genomic_DNA"/>
</dbReference>
<protein>
    <submittedName>
        <fullName evidence="5">Sphingomyelin phosphodiesterase</fullName>
        <ecNumber evidence="5">3.1.4.12</ecNumber>
    </submittedName>
</protein>
<evidence type="ECO:0000313" key="6">
    <source>
        <dbReference type="Proteomes" id="UP000644282"/>
    </source>
</evidence>
<organism evidence="5 6">
    <name type="scientific">Leptospira interrogans serovar Pomona</name>
    <dbReference type="NCBI Taxonomy" id="44276"/>
    <lineage>
        <taxon>Bacteria</taxon>
        <taxon>Pseudomonadati</taxon>
        <taxon>Spirochaetota</taxon>
        <taxon>Spirochaetia</taxon>
        <taxon>Leptospirales</taxon>
        <taxon>Leptospiraceae</taxon>
        <taxon>Leptospira</taxon>
    </lineage>
</organism>
<dbReference type="InterPro" id="IPR005135">
    <property type="entry name" value="Endo/exonuclease/phosphatase"/>
</dbReference>
<dbReference type="NCBIfam" id="TIGR03395">
    <property type="entry name" value="sphingomy"/>
    <property type="match status" value="1"/>
</dbReference>
<dbReference type="GO" id="GO:0005576">
    <property type="term" value="C:extracellular region"/>
    <property type="evidence" value="ECO:0007669"/>
    <property type="project" value="InterPro"/>
</dbReference>
<dbReference type="AlphaFoldDB" id="A0AA41BKA4"/>